<dbReference type="RefSeq" id="WP_136835720.1">
    <property type="nucleotide sequence ID" value="NZ_SWBQ01000002.1"/>
</dbReference>
<organism evidence="6 7">
    <name type="scientific">Pedobacter frigoris</name>
    <dbReference type="NCBI Taxonomy" id="2571272"/>
    <lineage>
        <taxon>Bacteria</taxon>
        <taxon>Pseudomonadati</taxon>
        <taxon>Bacteroidota</taxon>
        <taxon>Sphingobacteriia</taxon>
        <taxon>Sphingobacteriales</taxon>
        <taxon>Sphingobacteriaceae</taxon>
        <taxon>Pedobacter</taxon>
    </lineage>
</organism>
<dbReference type="PROSITE" id="PS51352">
    <property type="entry name" value="THIOREDOXIN_2"/>
    <property type="match status" value="1"/>
</dbReference>
<name>A0A4U1CPS4_9SPHI</name>
<dbReference type="InterPro" id="IPR050553">
    <property type="entry name" value="Thioredoxin_ResA/DsbE_sf"/>
</dbReference>
<dbReference type="Pfam" id="PF08534">
    <property type="entry name" value="Redoxin"/>
    <property type="match status" value="1"/>
</dbReference>
<evidence type="ECO:0000313" key="7">
    <source>
        <dbReference type="Proteomes" id="UP000307244"/>
    </source>
</evidence>
<dbReference type="InterPro" id="IPR036249">
    <property type="entry name" value="Thioredoxin-like_sf"/>
</dbReference>
<evidence type="ECO:0000256" key="4">
    <source>
        <dbReference type="ARBA" id="ARBA00023284"/>
    </source>
</evidence>
<proteinExistence type="predicted"/>
<evidence type="ECO:0000256" key="1">
    <source>
        <dbReference type="ARBA" id="ARBA00004196"/>
    </source>
</evidence>
<dbReference type="PANTHER" id="PTHR42852:SF6">
    <property type="entry name" value="THIOL:DISULFIDE INTERCHANGE PROTEIN DSBE"/>
    <property type="match status" value="1"/>
</dbReference>
<dbReference type="AlphaFoldDB" id="A0A4U1CPS4"/>
<dbReference type="EMBL" id="SWBQ01000002">
    <property type="protein sequence ID" value="TKC07434.1"/>
    <property type="molecule type" value="Genomic_DNA"/>
</dbReference>
<sequence length="382" mass="42603">MRAIFACIPLLLSVTMAKSQTDSITISGQLKGLNNNKIGISYVDENGKTQYTSLQSINDKFSGKVKAQTIPAGARLSVAWPRDPSAKPQMPMAPFNFFVWNKNLSITGDANSVPTMRIKGDEENNLYDQLKQQSAKSEVRYQELLNMLGKKLSAKDSLALHQEIRETSQAVYVRQKELVKTHPNNFTSVFLLSRMTNLYSADNYVAAWNALAPTYKNTEAGKSIQKTVEKLAPTLAGTAVFAFERTDKDGNKVSPALLKGKTYLLDFWGSWCGPCRASHPHLKELYKKYKGKGFEIVAVAQERGKTLDDSKASWLKAIQDDQITWVHILNQDGIEKQDIVKTYHVNAFPTKILVDAEGKIILRVTASATDDIDKALEKIYGF</sequence>
<keyword evidence="7" id="KW-1185">Reference proteome</keyword>
<evidence type="ECO:0000259" key="5">
    <source>
        <dbReference type="PROSITE" id="PS51352"/>
    </source>
</evidence>
<keyword evidence="2" id="KW-0201">Cytochrome c-type biogenesis</keyword>
<dbReference type="PANTHER" id="PTHR42852">
    <property type="entry name" value="THIOL:DISULFIDE INTERCHANGE PROTEIN DSBE"/>
    <property type="match status" value="1"/>
</dbReference>
<keyword evidence="4" id="KW-0676">Redox-active center</keyword>
<evidence type="ECO:0000256" key="3">
    <source>
        <dbReference type="ARBA" id="ARBA00023157"/>
    </source>
</evidence>
<dbReference type="GO" id="GO:0017004">
    <property type="term" value="P:cytochrome complex assembly"/>
    <property type="evidence" value="ECO:0007669"/>
    <property type="project" value="UniProtKB-KW"/>
</dbReference>
<feature type="domain" description="Thioredoxin" evidence="5">
    <location>
        <begin position="234"/>
        <end position="381"/>
    </location>
</feature>
<keyword evidence="3" id="KW-1015">Disulfide bond</keyword>
<dbReference type="InterPro" id="IPR013766">
    <property type="entry name" value="Thioredoxin_domain"/>
</dbReference>
<gene>
    <name evidence="6" type="ORF">FA047_09310</name>
</gene>
<dbReference type="InterPro" id="IPR017937">
    <property type="entry name" value="Thioredoxin_CS"/>
</dbReference>
<dbReference type="OrthoDB" id="750178at2"/>
<comment type="caution">
    <text evidence="6">The sequence shown here is derived from an EMBL/GenBank/DDBJ whole genome shotgun (WGS) entry which is preliminary data.</text>
</comment>
<dbReference type="PROSITE" id="PS00194">
    <property type="entry name" value="THIOREDOXIN_1"/>
    <property type="match status" value="1"/>
</dbReference>
<evidence type="ECO:0000313" key="6">
    <source>
        <dbReference type="EMBL" id="TKC07434.1"/>
    </source>
</evidence>
<comment type="subcellular location">
    <subcellularLocation>
        <location evidence="1">Cell envelope</location>
    </subcellularLocation>
</comment>
<protein>
    <submittedName>
        <fullName evidence="6">AhpC/TSA family protein</fullName>
    </submittedName>
</protein>
<dbReference type="Proteomes" id="UP000307244">
    <property type="component" value="Unassembled WGS sequence"/>
</dbReference>
<dbReference type="SUPFAM" id="SSF52833">
    <property type="entry name" value="Thioredoxin-like"/>
    <property type="match status" value="1"/>
</dbReference>
<dbReference type="InterPro" id="IPR025380">
    <property type="entry name" value="DUF4369"/>
</dbReference>
<evidence type="ECO:0000256" key="2">
    <source>
        <dbReference type="ARBA" id="ARBA00022748"/>
    </source>
</evidence>
<dbReference type="InterPro" id="IPR013740">
    <property type="entry name" value="Redoxin"/>
</dbReference>
<dbReference type="Pfam" id="PF14289">
    <property type="entry name" value="DUF4369"/>
    <property type="match status" value="1"/>
</dbReference>
<dbReference type="GO" id="GO:0030313">
    <property type="term" value="C:cell envelope"/>
    <property type="evidence" value="ECO:0007669"/>
    <property type="project" value="UniProtKB-SubCell"/>
</dbReference>
<reference evidence="6 7" key="1">
    <citation type="submission" date="2019-04" db="EMBL/GenBank/DDBJ databases">
        <title>Pedobacter sp. RP-3-15 sp. nov., isolated from Arctic soil.</title>
        <authorList>
            <person name="Dahal R.H."/>
            <person name="Kim D.-U."/>
        </authorList>
    </citation>
    <scope>NUCLEOTIDE SEQUENCE [LARGE SCALE GENOMIC DNA]</scope>
    <source>
        <strain evidence="6 7">RP-3-15</strain>
    </source>
</reference>
<accession>A0A4U1CPS4</accession>
<dbReference type="Gene3D" id="3.40.30.10">
    <property type="entry name" value="Glutaredoxin"/>
    <property type="match status" value="1"/>
</dbReference>
<dbReference type="CDD" id="cd02966">
    <property type="entry name" value="TlpA_like_family"/>
    <property type="match status" value="1"/>
</dbReference>